<dbReference type="InterPro" id="IPR002347">
    <property type="entry name" value="SDR_fam"/>
</dbReference>
<dbReference type="Pfam" id="PF13561">
    <property type="entry name" value="adh_short_C2"/>
    <property type="match status" value="1"/>
</dbReference>
<evidence type="ECO:0000313" key="4">
    <source>
        <dbReference type="Proteomes" id="UP001200642"/>
    </source>
</evidence>
<dbReference type="AlphaFoldDB" id="A0AAE3JPG5"/>
<reference evidence="3" key="1">
    <citation type="submission" date="2023-02" db="EMBL/GenBank/DDBJ databases">
        <title>Genome of Flavobacteriaceae gen. nov. sp. strain F89.</title>
        <authorList>
            <person name="Wang Y."/>
        </authorList>
    </citation>
    <scope>NUCLEOTIDE SEQUENCE</scope>
    <source>
        <strain evidence="3">F89</strain>
    </source>
</reference>
<dbReference type="Gene3D" id="3.40.50.720">
    <property type="entry name" value="NAD(P)-binding Rossmann-like Domain"/>
    <property type="match status" value="1"/>
</dbReference>
<dbReference type="RefSeq" id="WP_317903231.1">
    <property type="nucleotide sequence ID" value="NZ_JAIRBC010000024.1"/>
</dbReference>
<dbReference type="PANTHER" id="PTHR42879">
    <property type="entry name" value="3-OXOACYL-(ACYL-CARRIER-PROTEIN) REDUCTASE"/>
    <property type="match status" value="1"/>
</dbReference>
<dbReference type="EMBL" id="JAIRBC010000024">
    <property type="protein sequence ID" value="MCG2462090.1"/>
    <property type="molecule type" value="Genomic_DNA"/>
</dbReference>
<gene>
    <name evidence="3" type="ORF">K8352_15125</name>
</gene>
<name>A0AAE3JPG5_9FLAO</name>
<comment type="similarity">
    <text evidence="1">Belongs to the short-chain dehydrogenases/reductases (SDR) family.</text>
</comment>
<keyword evidence="4" id="KW-1185">Reference proteome</keyword>
<keyword evidence="2" id="KW-0560">Oxidoreductase</keyword>
<proteinExistence type="inferred from homology"/>
<dbReference type="FunFam" id="3.40.50.720:FF:000173">
    <property type="entry name" value="3-oxoacyl-[acyl-carrier protein] reductase"/>
    <property type="match status" value="1"/>
</dbReference>
<dbReference type="PANTHER" id="PTHR42879:SF2">
    <property type="entry name" value="3-OXOACYL-[ACYL-CARRIER-PROTEIN] REDUCTASE FABG"/>
    <property type="match status" value="1"/>
</dbReference>
<organism evidence="3 4">
    <name type="scientific">Cerina litoralis</name>
    <dbReference type="NCBI Taxonomy" id="2874477"/>
    <lineage>
        <taxon>Bacteria</taxon>
        <taxon>Pseudomonadati</taxon>
        <taxon>Bacteroidota</taxon>
        <taxon>Flavobacteriia</taxon>
        <taxon>Flavobacteriales</taxon>
        <taxon>Flavobacteriaceae</taxon>
        <taxon>Cerina</taxon>
    </lineage>
</organism>
<comment type="caution">
    <text evidence="3">The sequence shown here is derived from an EMBL/GenBank/DDBJ whole genome shotgun (WGS) entry which is preliminary data.</text>
</comment>
<dbReference type="InterPro" id="IPR036291">
    <property type="entry name" value="NAD(P)-bd_dom_sf"/>
</dbReference>
<dbReference type="InterPro" id="IPR050259">
    <property type="entry name" value="SDR"/>
</dbReference>
<evidence type="ECO:0000256" key="2">
    <source>
        <dbReference type="ARBA" id="ARBA00023002"/>
    </source>
</evidence>
<sequence>MDLNIELKNQVALVTGAAQGLGKAIAISLARRGASVIVNDISPYGAMDEVVGEIRGFGGTATSILADISDSKQVEILFSQLYAEYGRLDILVNNAGISRDQDIFATSLDDWKSLINVNLTSGFLCSKAALILMEKQRYGRIIFISSVVGQQGALYGHTHYAASKAGQLGLMKTLARTGANFGVTCNAIAPGIIETGLLSYIHGPKKIATMTDEIPLGLGQPSDIGETTAFLCGQGARYITGATIDVNGGLYIR</sequence>
<dbReference type="SUPFAM" id="SSF51735">
    <property type="entry name" value="NAD(P)-binding Rossmann-fold domains"/>
    <property type="match status" value="1"/>
</dbReference>
<protein>
    <submittedName>
        <fullName evidence="3">3-oxoacyl-ACP reductase FabG</fullName>
    </submittedName>
</protein>
<evidence type="ECO:0000313" key="3">
    <source>
        <dbReference type="EMBL" id="MCG2462090.1"/>
    </source>
</evidence>
<accession>A0AAE3JPG5</accession>
<dbReference type="PRINTS" id="PR00080">
    <property type="entry name" value="SDRFAMILY"/>
</dbReference>
<evidence type="ECO:0000256" key="1">
    <source>
        <dbReference type="ARBA" id="ARBA00006484"/>
    </source>
</evidence>
<dbReference type="GO" id="GO:0016491">
    <property type="term" value="F:oxidoreductase activity"/>
    <property type="evidence" value="ECO:0007669"/>
    <property type="project" value="UniProtKB-KW"/>
</dbReference>
<dbReference type="PRINTS" id="PR00081">
    <property type="entry name" value="GDHRDH"/>
</dbReference>
<dbReference type="Proteomes" id="UP001200642">
    <property type="component" value="Unassembled WGS sequence"/>
</dbReference>